<evidence type="ECO:0000313" key="2">
    <source>
        <dbReference type="EMBL" id="CAA7015571.1"/>
    </source>
</evidence>
<accession>A0A6D2HIP7</accession>
<comment type="caution">
    <text evidence="2">The sequence shown here is derived from an EMBL/GenBank/DDBJ whole genome shotgun (WGS) entry which is preliminary data.</text>
</comment>
<proteinExistence type="predicted"/>
<dbReference type="Proteomes" id="UP000467841">
    <property type="component" value="Unassembled WGS sequence"/>
</dbReference>
<feature type="region of interest" description="Disordered" evidence="1">
    <location>
        <begin position="77"/>
        <end position="119"/>
    </location>
</feature>
<organism evidence="2 3">
    <name type="scientific">Microthlaspi erraticum</name>
    <dbReference type="NCBI Taxonomy" id="1685480"/>
    <lineage>
        <taxon>Eukaryota</taxon>
        <taxon>Viridiplantae</taxon>
        <taxon>Streptophyta</taxon>
        <taxon>Embryophyta</taxon>
        <taxon>Tracheophyta</taxon>
        <taxon>Spermatophyta</taxon>
        <taxon>Magnoliopsida</taxon>
        <taxon>eudicotyledons</taxon>
        <taxon>Gunneridae</taxon>
        <taxon>Pentapetalae</taxon>
        <taxon>rosids</taxon>
        <taxon>malvids</taxon>
        <taxon>Brassicales</taxon>
        <taxon>Brassicaceae</taxon>
        <taxon>Coluteocarpeae</taxon>
        <taxon>Microthlaspi</taxon>
    </lineage>
</organism>
<name>A0A6D2HIP7_9BRAS</name>
<dbReference type="AlphaFoldDB" id="A0A6D2HIP7"/>
<sequence length="119" mass="12669">MLHSCHWVLPEPPVEPLAENEPTAASATPPLSHDQEPEAPPPPGAAPLPNQTSIPLASPTMDTYWVTDAVATLGATLSPESAGIPRPRPRPPQPQVPRPLALQPLAIQSISLMEPKRVH</sequence>
<dbReference type="EMBL" id="CACVBM020000188">
    <property type="protein sequence ID" value="CAA7015571.1"/>
    <property type="molecule type" value="Genomic_DNA"/>
</dbReference>
<protein>
    <submittedName>
        <fullName evidence="2">Uncharacterized protein</fullName>
    </submittedName>
</protein>
<feature type="region of interest" description="Disordered" evidence="1">
    <location>
        <begin position="1"/>
        <end position="59"/>
    </location>
</feature>
<gene>
    <name evidence="2" type="ORF">MERR_LOCUS2806</name>
</gene>
<evidence type="ECO:0000313" key="3">
    <source>
        <dbReference type="Proteomes" id="UP000467841"/>
    </source>
</evidence>
<keyword evidence="3" id="KW-1185">Reference proteome</keyword>
<evidence type="ECO:0000256" key="1">
    <source>
        <dbReference type="SAM" id="MobiDB-lite"/>
    </source>
</evidence>
<reference evidence="2" key="1">
    <citation type="submission" date="2020-01" db="EMBL/GenBank/DDBJ databases">
        <authorList>
            <person name="Mishra B."/>
        </authorList>
    </citation>
    <scope>NUCLEOTIDE SEQUENCE [LARGE SCALE GENOMIC DNA]</scope>
</reference>